<reference evidence="1 2" key="1">
    <citation type="submission" date="2017-09" db="EMBL/GenBank/DDBJ databases">
        <title>Genomic, metabolic, and phenotypic characteristics of bacterial isolates from the natural microbiome of the model nematode Caenorhabditis elegans.</title>
        <authorList>
            <person name="Zimmermann J."/>
            <person name="Obeng N."/>
            <person name="Yang W."/>
            <person name="Obeng O."/>
            <person name="Kissoyan K."/>
            <person name="Pees B."/>
            <person name="Dirksen P."/>
            <person name="Hoppner M."/>
            <person name="Franke A."/>
            <person name="Rosenstiel P."/>
            <person name="Leippe M."/>
            <person name="Dierking K."/>
            <person name="Kaleta C."/>
            <person name="Schulenburg H."/>
        </authorList>
    </citation>
    <scope>NUCLEOTIDE SEQUENCE [LARGE SCALE GENOMIC DNA]</scope>
    <source>
        <strain evidence="1 2">MYb73</strain>
    </source>
</reference>
<accession>A0A2S0IDP3</accession>
<gene>
    <name evidence="1" type="ORF">CLM73_25390</name>
</gene>
<name>A0A2S0IDP3_9BURK</name>
<sequence length="158" mass="16531">MPLLTPEECIAHCNADPADASLLADLLAAAESAVAGHLNRAFFSAQADLIAAQDALPKAAGDAQDAYEAAMAAAADLVNPAARQMATALATERLKEAKIGFQRVLFGVVASPRVRAAVRLTLGNLYANREEVVVGASAARLPQGVPELLRADRREMMP</sequence>
<dbReference type="Gene3D" id="1.10.3230.30">
    <property type="entry name" value="Phage gp6-like head-tail connector protein"/>
    <property type="match status" value="1"/>
</dbReference>
<dbReference type="Proteomes" id="UP000239477">
    <property type="component" value="Chromosome"/>
</dbReference>
<evidence type="ECO:0000313" key="1">
    <source>
        <dbReference type="EMBL" id="AVJ30163.1"/>
    </source>
</evidence>
<evidence type="ECO:0008006" key="3">
    <source>
        <dbReference type="Google" id="ProtNLM"/>
    </source>
</evidence>
<dbReference type="RefSeq" id="WP_105240790.1">
    <property type="nucleotide sequence ID" value="NZ_CP023270.1"/>
</dbReference>
<dbReference type="OrthoDB" id="8452319at2"/>
<protein>
    <recommendedName>
        <fullName evidence="3">Phage gp6-like head-tail connector protein</fullName>
    </recommendedName>
</protein>
<proteinExistence type="predicted"/>
<organism evidence="1 2">
    <name type="scientific">Achromobacter spanius</name>
    <dbReference type="NCBI Taxonomy" id="217203"/>
    <lineage>
        <taxon>Bacteria</taxon>
        <taxon>Pseudomonadati</taxon>
        <taxon>Pseudomonadota</taxon>
        <taxon>Betaproteobacteria</taxon>
        <taxon>Burkholderiales</taxon>
        <taxon>Alcaligenaceae</taxon>
        <taxon>Achromobacter</taxon>
    </lineage>
</organism>
<dbReference type="AlphaFoldDB" id="A0A2S0IDP3"/>
<evidence type="ECO:0000313" key="2">
    <source>
        <dbReference type="Proteomes" id="UP000239477"/>
    </source>
</evidence>
<keyword evidence="2" id="KW-1185">Reference proteome</keyword>
<dbReference type="EMBL" id="CP023270">
    <property type="protein sequence ID" value="AVJ30163.1"/>
    <property type="molecule type" value="Genomic_DNA"/>
</dbReference>